<comment type="catalytic activity">
    <reaction evidence="1">
        <text>5-oxo-L-proline + ATP + 2 H2O = L-glutamate + ADP + phosphate + H(+)</text>
        <dbReference type="Rhea" id="RHEA:10348"/>
        <dbReference type="ChEBI" id="CHEBI:15377"/>
        <dbReference type="ChEBI" id="CHEBI:15378"/>
        <dbReference type="ChEBI" id="CHEBI:29985"/>
        <dbReference type="ChEBI" id="CHEBI:30616"/>
        <dbReference type="ChEBI" id="CHEBI:43474"/>
        <dbReference type="ChEBI" id="CHEBI:58402"/>
        <dbReference type="ChEBI" id="CHEBI:456216"/>
        <dbReference type="EC" id="3.5.2.9"/>
    </reaction>
</comment>
<keyword evidence="1" id="KW-0378">Hydrolase</keyword>
<dbReference type="EC" id="3.5.2.9" evidence="1"/>
<dbReference type="InterPro" id="IPR005501">
    <property type="entry name" value="LamB/YcsF/PxpA-like"/>
</dbReference>
<dbReference type="AlphaFoldDB" id="H0USC5"/>
<dbReference type="InterPro" id="IPR011330">
    <property type="entry name" value="Glyco_hydro/deAcase_b/a-brl"/>
</dbReference>
<evidence type="ECO:0000313" key="2">
    <source>
        <dbReference type="EMBL" id="EHM10214.1"/>
    </source>
</evidence>
<accession>H0USC5</accession>
<name>H0USC5_9BACT</name>
<dbReference type="CDD" id="cd10787">
    <property type="entry name" value="LamB_YcsF_like"/>
    <property type="match status" value="1"/>
</dbReference>
<dbReference type="Pfam" id="PF03746">
    <property type="entry name" value="LamB_YcsF"/>
    <property type="match status" value="1"/>
</dbReference>
<proteinExistence type="inferred from homology"/>
<dbReference type="HAMAP" id="MF_00691">
    <property type="entry name" value="PxpA"/>
    <property type="match status" value="1"/>
</dbReference>
<evidence type="ECO:0000256" key="1">
    <source>
        <dbReference type="HAMAP-Rule" id="MF_00691"/>
    </source>
</evidence>
<dbReference type="HOGENOM" id="CLU_069535_0_0_0"/>
<dbReference type="EMBL" id="CM001377">
    <property type="protein sequence ID" value="EHM10214.1"/>
    <property type="molecule type" value="Genomic_DNA"/>
</dbReference>
<evidence type="ECO:0000313" key="3">
    <source>
        <dbReference type="Proteomes" id="UP000005730"/>
    </source>
</evidence>
<organism evidence="2 3">
    <name type="scientific">Thermanaerovibrio velox DSM 12556</name>
    <dbReference type="NCBI Taxonomy" id="926567"/>
    <lineage>
        <taxon>Bacteria</taxon>
        <taxon>Thermotogati</taxon>
        <taxon>Synergistota</taxon>
        <taxon>Synergistia</taxon>
        <taxon>Synergistales</taxon>
        <taxon>Synergistaceae</taxon>
        <taxon>Thermanaerovibrio</taxon>
    </lineage>
</organism>
<keyword evidence="3" id="KW-1185">Reference proteome</keyword>
<comment type="function">
    <text evidence="1">Catalyzes the cleavage of 5-oxoproline to form L-glutamate coupled to the hydrolysis of ATP to ADP and inorganic phosphate.</text>
</comment>
<sequence length="261" mass="27579">MSLQIDLNSDLGESFGAYKMGDDEALLKVVSSANVACGFHGGDPSVMRQTVGLCSNMAVAVGAHPSYQDLQGFGRRNVSMTPDEVYEICIYQVGALMGFCKAAGVPLEHVKPHGALYNQAAKDLDLAKAIAAAIKDLSKGDRDLILLGLANSKLQEAAEELSVPFAGEAFADRAYQPDGTLVPRSQKGAVIHDPAMASQRALEMALHGKVVAHDGSEVVINAQSICVHGDTRGAVEMAVKIREGLLTAGVRIRPIREVLGL</sequence>
<keyword evidence="1" id="KW-0067">ATP-binding</keyword>
<dbReference type="PANTHER" id="PTHR30292:SF0">
    <property type="entry name" value="5-OXOPROLINASE SUBUNIT A"/>
    <property type="match status" value="1"/>
</dbReference>
<dbReference type="Gene3D" id="3.20.20.370">
    <property type="entry name" value="Glycoside hydrolase/deacetylase"/>
    <property type="match status" value="1"/>
</dbReference>
<comment type="similarity">
    <text evidence="1">Belongs to the LamB/PxpA family.</text>
</comment>
<dbReference type="STRING" id="926567.TheveDRAFT_1090"/>
<gene>
    <name evidence="1" type="primary">pxpA</name>
    <name evidence="2" type="ORF">TheveDRAFT_1090</name>
</gene>
<dbReference type="GO" id="GO:0005524">
    <property type="term" value="F:ATP binding"/>
    <property type="evidence" value="ECO:0007669"/>
    <property type="project" value="UniProtKB-UniRule"/>
</dbReference>
<dbReference type="GO" id="GO:0005975">
    <property type="term" value="P:carbohydrate metabolic process"/>
    <property type="evidence" value="ECO:0007669"/>
    <property type="project" value="InterPro"/>
</dbReference>
<dbReference type="NCBIfam" id="NF003816">
    <property type="entry name" value="PRK05406.1-5"/>
    <property type="match status" value="1"/>
</dbReference>
<dbReference type="SUPFAM" id="SSF88713">
    <property type="entry name" value="Glycoside hydrolase/deacetylase"/>
    <property type="match status" value="1"/>
</dbReference>
<comment type="subunit">
    <text evidence="1">Forms a complex composed of PxpA, PxpB and PxpC.</text>
</comment>
<dbReference type="PANTHER" id="PTHR30292">
    <property type="entry name" value="UNCHARACTERIZED PROTEIN YBGL-RELATED"/>
    <property type="match status" value="1"/>
</dbReference>
<dbReference type="Proteomes" id="UP000005730">
    <property type="component" value="Chromosome"/>
</dbReference>
<dbReference type="NCBIfam" id="NF003814">
    <property type="entry name" value="PRK05406.1-3"/>
    <property type="match status" value="1"/>
</dbReference>
<reference evidence="2 3" key="1">
    <citation type="submission" date="2011-10" db="EMBL/GenBank/DDBJ databases">
        <title>The Noncontiguous Finished genome of Thermanaerovibrio velox DSM 12556.</title>
        <authorList>
            <consortium name="US DOE Joint Genome Institute (JGI-PGF)"/>
            <person name="Lucas S."/>
            <person name="Copeland A."/>
            <person name="Lapidus A."/>
            <person name="Glavina del Rio T."/>
            <person name="Dalin E."/>
            <person name="Tice H."/>
            <person name="Bruce D."/>
            <person name="Goodwin L."/>
            <person name="Pitluck S."/>
            <person name="Peters L."/>
            <person name="Mikhailova N."/>
            <person name="Teshima H."/>
            <person name="Kyrpides N."/>
            <person name="Mavromatis K."/>
            <person name="Ivanova N."/>
            <person name="Markowitz V."/>
            <person name="Cheng J.-F."/>
            <person name="Hugenholtz P."/>
            <person name="Woyke T."/>
            <person name="Wu D."/>
            <person name="Spring S."/>
            <person name="Brambilla E.-M."/>
            <person name="Klenk H.-P."/>
            <person name="Eisen J.A."/>
        </authorList>
    </citation>
    <scope>NUCLEOTIDE SEQUENCE [LARGE SCALE GENOMIC DNA]</scope>
    <source>
        <strain evidence="2 3">DSM 12556</strain>
    </source>
</reference>
<keyword evidence="1" id="KW-0547">Nucleotide-binding</keyword>
<protein>
    <recommendedName>
        <fullName evidence="1">5-oxoprolinase subunit A</fullName>
        <shortName evidence="1">5-OPase subunit A</shortName>
        <ecNumber evidence="1">3.5.2.9</ecNumber>
    </recommendedName>
    <alternativeName>
        <fullName evidence="1">5-oxoprolinase (ATP-hydrolyzing) subunit A</fullName>
    </alternativeName>
</protein>
<dbReference type="OrthoDB" id="9773478at2"/>
<dbReference type="GO" id="GO:0017168">
    <property type="term" value="F:5-oxoprolinase (ATP-hydrolyzing) activity"/>
    <property type="evidence" value="ECO:0007669"/>
    <property type="project" value="UniProtKB-UniRule"/>
</dbReference>
<dbReference type="eggNOG" id="COG1540">
    <property type="taxonomic scope" value="Bacteria"/>
</dbReference>
<dbReference type="RefSeq" id="WP_006583708.1">
    <property type="nucleotide sequence ID" value="NZ_CM001377.1"/>
</dbReference>